<organism evidence="2 3">
    <name type="scientific">Nakamurella alba</name>
    <dbReference type="NCBI Taxonomy" id="2665158"/>
    <lineage>
        <taxon>Bacteria</taxon>
        <taxon>Bacillati</taxon>
        <taxon>Actinomycetota</taxon>
        <taxon>Actinomycetes</taxon>
        <taxon>Nakamurellales</taxon>
        <taxon>Nakamurellaceae</taxon>
        <taxon>Nakamurella</taxon>
    </lineage>
</organism>
<keyword evidence="3" id="KW-1185">Reference proteome</keyword>
<reference evidence="2 3" key="1">
    <citation type="submission" date="2019-11" db="EMBL/GenBank/DDBJ databases">
        <authorList>
            <person name="Jiang L.-Q."/>
        </authorList>
    </citation>
    <scope>NUCLEOTIDE SEQUENCE [LARGE SCALE GENOMIC DNA]</scope>
    <source>
        <strain evidence="2 3">YIM 132087</strain>
    </source>
</reference>
<dbReference type="AlphaFoldDB" id="A0A7K1FTM1"/>
<feature type="region of interest" description="Disordered" evidence="1">
    <location>
        <begin position="314"/>
        <end position="376"/>
    </location>
</feature>
<evidence type="ECO:0000313" key="2">
    <source>
        <dbReference type="EMBL" id="MTD17516.1"/>
    </source>
</evidence>
<sequence length="507" mass="52074">MTTPPPTPGGPGGRPVPDTADLRILAELINNDFVRLDDAAWRARMSPREAVDRLLTMAERGMPLRLIAEGDRQALWRIAQAGPVTGAFQGPAPSPSGPVPVAVPVPVSVPQAAPDLAKPVPSPFPPADPPVAEAPVPENAPFPPADPPVPAGFTPVPQPFADPVPPQQFTPVPQPFADPAPPMPAPPLPAAPLPALSPAAIPPGVVPPTSPVPPHEQAIAGAVPLGEFPFGTPTSPEGTETPAPAEDPAPEPAPEPAPTPAPLPAGAGTWGIPGTASWARADDPEPEPAAEPPAPAALQEDPGATQTWHFDEALPAAPPVPPAPAVPPVPAGPRIPDLAPLSMPPFVPPPLPSSGPTAVPDPAAPRHATPPAAPSFPPLETTGLFGERLTVSLLDVIDPADEILSNAGYRMDGTERAVLVRTAVHNAGPIDHESLPDLYLVLIGFDGRPLPKAPMSVPGHPAHQVGIAAGATSTGWTLFLLPPPVMVAAVRWSVRPDLTQHTLEWRV</sequence>
<evidence type="ECO:0000256" key="1">
    <source>
        <dbReference type="SAM" id="MobiDB-lite"/>
    </source>
</evidence>
<feature type="region of interest" description="Disordered" evidence="1">
    <location>
        <begin position="118"/>
        <end position="143"/>
    </location>
</feature>
<feature type="compositionally biased region" description="Low complexity" evidence="1">
    <location>
        <begin position="229"/>
        <end position="244"/>
    </location>
</feature>
<gene>
    <name evidence="2" type="ORF">GIS00_26670</name>
</gene>
<dbReference type="RefSeq" id="WP_154771513.1">
    <property type="nucleotide sequence ID" value="NZ_WLYK01000023.1"/>
</dbReference>
<evidence type="ECO:0008006" key="4">
    <source>
        <dbReference type="Google" id="ProtNLM"/>
    </source>
</evidence>
<protein>
    <recommendedName>
        <fullName evidence="4">AsnC family protein</fullName>
    </recommendedName>
</protein>
<dbReference type="PRINTS" id="PR01217">
    <property type="entry name" value="PRICHEXTENSN"/>
</dbReference>
<comment type="caution">
    <text evidence="2">The sequence shown here is derived from an EMBL/GenBank/DDBJ whole genome shotgun (WGS) entry which is preliminary data.</text>
</comment>
<feature type="compositionally biased region" description="Pro residues" evidence="1">
    <location>
        <begin position="120"/>
        <end position="129"/>
    </location>
</feature>
<evidence type="ECO:0000313" key="3">
    <source>
        <dbReference type="Proteomes" id="UP000460221"/>
    </source>
</evidence>
<feature type="region of interest" description="Disordered" evidence="1">
    <location>
        <begin position="161"/>
        <end position="191"/>
    </location>
</feature>
<feature type="compositionally biased region" description="Pro residues" evidence="1">
    <location>
        <begin position="245"/>
        <end position="263"/>
    </location>
</feature>
<feature type="compositionally biased region" description="Pro residues" evidence="1">
    <location>
        <begin position="342"/>
        <end position="353"/>
    </location>
</feature>
<accession>A0A7K1FTM1</accession>
<name>A0A7K1FTM1_9ACTN</name>
<feature type="region of interest" description="Disordered" evidence="1">
    <location>
        <begin position="225"/>
        <end position="301"/>
    </location>
</feature>
<dbReference type="EMBL" id="WLYK01000023">
    <property type="protein sequence ID" value="MTD17516.1"/>
    <property type="molecule type" value="Genomic_DNA"/>
</dbReference>
<dbReference type="Proteomes" id="UP000460221">
    <property type="component" value="Unassembled WGS sequence"/>
</dbReference>
<proteinExistence type="predicted"/>
<feature type="compositionally biased region" description="Pro residues" evidence="1">
    <location>
        <begin position="316"/>
        <end position="333"/>
    </location>
</feature>